<evidence type="ECO:0000256" key="2">
    <source>
        <dbReference type="SAM" id="SignalP"/>
    </source>
</evidence>
<sequence length="549" mass="63457">MWTLLLLTFRLLSVNSEPETRYEERTGKDLTGNVPKGTCHNNCGNYTTCSCQTNCRIHGTCCKDFREACPSLVRKSQVEFQYFVERIEECERSRYLLISTCPPNADEQLHPREDQTDQSSIPVSATLQKVNNGHGLEAHLFGNTPLTDLDSGFTFKNATIYLCNKFSGKNFLFWDIYMETIELDEQGILAFESLTRIVSNPFPPLPLTDSSKNTLCIYDFEILPDFTIVEIKNSSKLKTSLLRGFESLCHSCDRSSQQSRNVKKDVGRYTFPVIASLEYDKVKFFAQEYGGQRPLPWQEIHCPIVNSIEQNGSICYIVSCLESFEKISSSRCQNMYILQLAIPHDGRSIGNNFLNKLPYFLECCLNQYSGYHVKNRWPVSELLYDKRSQQVYYATQLLVYSDTFINIWYEAEILDHLSRLSEVITVLKSFRSNVLTKERRMALLKEQARVATFRNSRLRKDGVKKVFDDEPFFELVCANIVDKEKLKFPAFYLRLFLCANVPIKRSYNVTEIHNYTETNKCLEIFAFSGQFRDSISFIVLINVILSHFI</sequence>
<reference evidence="4" key="2">
    <citation type="submission" date="2023-04" db="EMBL/GenBank/DDBJ databases">
        <authorList>
            <person name="Bu L."/>
            <person name="Lu L."/>
            <person name="Laidemitt M.R."/>
            <person name="Zhang S.M."/>
            <person name="Mutuku M."/>
            <person name="Mkoji G."/>
            <person name="Steinauer M."/>
            <person name="Loker E.S."/>
        </authorList>
    </citation>
    <scope>NUCLEOTIDE SEQUENCE</scope>
    <source>
        <strain evidence="4">KasaAsao</strain>
        <tissue evidence="4">Whole Snail</tissue>
    </source>
</reference>
<keyword evidence="1" id="KW-1015">Disulfide bond</keyword>
<organism evidence="4 5">
    <name type="scientific">Biomphalaria pfeifferi</name>
    <name type="common">Bloodfluke planorb</name>
    <name type="synonym">Freshwater snail</name>
    <dbReference type="NCBI Taxonomy" id="112525"/>
    <lineage>
        <taxon>Eukaryota</taxon>
        <taxon>Metazoa</taxon>
        <taxon>Spiralia</taxon>
        <taxon>Lophotrochozoa</taxon>
        <taxon>Mollusca</taxon>
        <taxon>Gastropoda</taxon>
        <taxon>Heterobranchia</taxon>
        <taxon>Euthyneura</taxon>
        <taxon>Panpulmonata</taxon>
        <taxon>Hygrophila</taxon>
        <taxon>Lymnaeoidea</taxon>
        <taxon>Planorbidae</taxon>
        <taxon>Biomphalaria</taxon>
    </lineage>
</organism>
<dbReference type="PROSITE" id="PS50958">
    <property type="entry name" value="SMB_2"/>
    <property type="match status" value="1"/>
</dbReference>
<keyword evidence="5" id="KW-1185">Reference proteome</keyword>
<keyword evidence="2" id="KW-0732">Signal</keyword>
<accession>A0AAD8AQL7</accession>
<evidence type="ECO:0000259" key="3">
    <source>
        <dbReference type="PROSITE" id="PS50958"/>
    </source>
</evidence>
<feature type="signal peptide" evidence="2">
    <location>
        <begin position="1"/>
        <end position="16"/>
    </location>
</feature>
<dbReference type="Proteomes" id="UP001233172">
    <property type="component" value="Unassembled WGS sequence"/>
</dbReference>
<evidence type="ECO:0000313" key="5">
    <source>
        <dbReference type="Proteomes" id="UP001233172"/>
    </source>
</evidence>
<dbReference type="PROSITE" id="PS00524">
    <property type="entry name" value="SMB_1"/>
    <property type="match status" value="1"/>
</dbReference>
<comment type="caution">
    <text evidence="4">The sequence shown here is derived from an EMBL/GenBank/DDBJ whole genome shotgun (WGS) entry which is preliminary data.</text>
</comment>
<feature type="domain" description="SMB" evidence="3">
    <location>
        <begin position="30"/>
        <end position="76"/>
    </location>
</feature>
<dbReference type="AlphaFoldDB" id="A0AAD8AQL7"/>
<dbReference type="InterPro" id="IPR036024">
    <property type="entry name" value="Somatomedin_B-like_dom_sf"/>
</dbReference>
<name>A0AAD8AQL7_BIOPF</name>
<dbReference type="SUPFAM" id="SSF90188">
    <property type="entry name" value="Somatomedin B domain"/>
    <property type="match status" value="1"/>
</dbReference>
<dbReference type="InterPro" id="IPR001212">
    <property type="entry name" value="Somatomedin_B_dom"/>
</dbReference>
<reference evidence="4" key="1">
    <citation type="journal article" date="2023" name="PLoS Negl. Trop. Dis.">
        <title>A genome sequence for Biomphalaria pfeifferi, the major vector snail for the human-infecting parasite Schistosoma mansoni.</title>
        <authorList>
            <person name="Bu L."/>
            <person name="Lu L."/>
            <person name="Laidemitt M.R."/>
            <person name="Zhang S.M."/>
            <person name="Mutuku M."/>
            <person name="Mkoji G."/>
            <person name="Steinauer M."/>
            <person name="Loker E.S."/>
        </authorList>
    </citation>
    <scope>NUCLEOTIDE SEQUENCE</scope>
    <source>
        <strain evidence="4">KasaAsao</strain>
    </source>
</reference>
<evidence type="ECO:0000256" key="1">
    <source>
        <dbReference type="ARBA" id="ARBA00023157"/>
    </source>
</evidence>
<dbReference type="EMBL" id="JASAOG010000363">
    <property type="protein sequence ID" value="KAK0040028.1"/>
    <property type="molecule type" value="Genomic_DNA"/>
</dbReference>
<evidence type="ECO:0000313" key="4">
    <source>
        <dbReference type="EMBL" id="KAK0040028.1"/>
    </source>
</evidence>
<proteinExistence type="predicted"/>
<gene>
    <name evidence="4" type="ORF">Bpfe_030541</name>
</gene>
<protein>
    <recommendedName>
        <fullName evidence="3">SMB domain-containing protein</fullName>
    </recommendedName>
</protein>
<feature type="chain" id="PRO_5041942370" description="SMB domain-containing protein" evidence="2">
    <location>
        <begin position="17"/>
        <end position="549"/>
    </location>
</feature>